<evidence type="ECO:0000256" key="6">
    <source>
        <dbReference type="ARBA" id="ARBA00048208"/>
    </source>
</evidence>
<dbReference type="InterPro" id="IPR029045">
    <property type="entry name" value="ClpP/crotonase-like_dom_sf"/>
</dbReference>
<dbReference type="PANTHER" id="PTHR43842:SF2">
    <property type="entry name" value="PROPIONYL-COA CARBOXYLASE BETA CHAIN, MITOCHONDRIAL"/>
    <property type="match status" value="1"/>
</dbReference>
<evidence type="ECO:0000256" key="7">
    <source>
        <dbReference type="ARBA" id="ARBA00049495"/>
    </source>
</evidence>
<evidence type="ECO:0000256" key="5">
    <source>
        <dbReference type="ARBA" id="ARBA00042797"/>
    </source>
</evidence>
<evidence type="ECO:0000259" key="8">
    <source>
        <dbReference type="PROSITE" id="PS50980"/>
    </source>
</evidence>
<evidence type="ECO:0000313" key="10">
    <source>
        <dbReference type="EMBL" id="KAK6748450.1"/>
    </source>
</evidence>
<evidence type="ECO:0000256" key="2">
    <source>
        <dbReference type="ARBA" id="ARBA00013050"/>
    </source>
</evidence>
<evidence type="ECO:0000259" key="9">
    <source>
        <dbReference type="PROSITE" id="PS50989"/>
    </source>
</evidence>
<dbReference type="InterPro" id="IPR011762">
    <property type="entry name" value="COA_CT_N"/>
</dbReference>
<name>A0ABR1DDW3_NECAM</name>
<comment type="subunit">
    <text evidence="3">The holoenzyme is a dodecamer composed of 6 PCCA/alpha subunits and 6 PCCB/beta subunits.</text>
</comment>
<keyword evidence="11" id="KW-1185">Reference proteome</keyword>
<comment type="caution">
    <text evidence="10">The sequence shown here is derived from an EMBL/GenBank/DDBJ whole genome shotgun (WGS) entry which is preliminary data.</text>
</comment>
<accession>A0ABR1DDW3</accession>
<dbReference type="EMBL" id="JAVFWL010000004">
    <property type="protein sequence ID" value="KAK6748450.1"/>
    <property type="molecule type" value="Genomic_DNA"/>
</dbReference>
<evidence type="ECO:0000256" key="1">
    <source>
        <dbReference type="ARBA" id="ARBA00005060"/>
    </source>
</evidence>
<evidence type="ECO:0000256" key="4">
    <source>
        <dbReference type="ARBA" id="ARBA00041138"/>
    </source>
</evidence>
<comment type="catalytic activity">
    <reaction evidence="7">
        <text>propanoyl-CoA + hydrogencarbonate + ATP = (S)-methylmalonyl-CoA + ADP + phosphate + H(+)</text>
        <dbReference type="Rhea" id="RHEA:23720"/>
        <dbReference type="ChEBI" id="CHEBI:15378"/>
        <dbReference type="ChEBI" id="CHEBI:17544"/>
        <dbReference type="ChEBI" id="CHEBI:30616"/>
        <dbReference type="ChEBI" id="CHEBI:43474"/>
        <dbReference type="ChEBI" id="CHEBI:57327"/>
        <dbReference type="ChEBI" id="CHEBI:57392"/>
        <dbReference type="ChEBI" id="CHEBI:456216"/>
        <dbReference type="EC" id="6.4.1.3"/>
    </reaction>
    <physiologicalReaction direction="left-to-right" evidence="7">
        <dbReference type="Rhea" id="RHEA:23721"/>
    </physiologicalReaction>
</comment>
<comment type="catalytic activity">
    <reaction evidence="6">
        <text>butanoyl-CoA + hydrogencarbonate + ATP = (2S)-ethylmalonyl-CoA + ADP + phosphate + H(+)</text>
        <dbReference type="Rhea" id="RHEA:59520"/>
        <dbReference type="ChEBI" id="CHEBI:15378"/>
        <dbReference type="ChEBI" id="CHEBI:17544"/>
        <dbReference type="ChEBI" id="CHEBI:30616"/>
        <dbReference type="ChEBI" id="CHEBI:43474"/>
        <dbReference type="ChEBI" id="CHEBI:57371"/>
        <dbReference type="ChEBI" id="CHEBI:60909"/>
        <dbReference type="ChEBI" id="CHEBI:456216"/>
    </reaction>
    <physiologicalReaction direction="left-to-right" evidence="6">
        <dbReference type="Rhea" id="RHEA:59521"/>
    </physiologicalReaction>
</comment>
<protein>
    <recommendedName>
        <fullName evidence="4">Propionyl-CoA carboxylase beta chain, mitochondrial</fullName>
        <ecNumber evidence="2">6.4.1.3</ecNumber>
    </recommendedName>
    <alternativeName>
        <fullName evidence="5">Propanoyl-CoA:carbon dioxide ligase subunit beta</fullName>
    </alternativeName>
</protein>
<gene>
    <name evidence="10" type="primary">Necator_chrIV.g14508</name>
    <name evidence="10" type="ORF">RB195_001214</name>
</gene>
<dbReference type="EC" id="6.4.1.3" evidence="2"/>
<dbReference type="PROSITE" id="PS50980">
    <property type="entry name" value="COA_CT_NTER"/>
    <property type="match status" value="1"/>
</dbReference>
<dbReference type="Proteomes" id="UP001303046">
    <property type="component" value="Unassembled WGS sequence"/>
</dbReference>
<dbReference type="SUPFAM" id="SSF52096">
    <property type="entry name" value="ClpP/crotonase"/>
    <property type="match status" value="2"/>
</dbReference>
<evidence type="ECO:0000313" key="11">
    <source>
        <dbReference type="Proteomes" id="UP001303046"/>
    </source>
</evidence>
<dbReference type="Gene3D" id="3.90.226.10">
    <property type="entry name" value="2-enoyl-CoA Hydratase, Chain A, domain 1"/>
    <property type="match status" value="2"/>
</dbReference>
<proteinExistence type="predicted"/>
<dbReference type="InterPro" id="IPR051047">
    <property type="entry name" value="AccD/PCCB"/>
</dbReference>
<sequence length="544" mass="59401">MEPYCSNLNMSISRLAHPLLRKFSGALKVVRMESSVEHTLRVAEEIKNTRAKALLGGGKRRTEKQHEKGKLTARERIGILLDEGTFREYDMFAQHTCTDFGMHKKKYPGDSVVTGRGHICGRSVFVFSQDFTVFGGSLSSIHSKKICKIMKEAMLIGAPVIGLNDSGGARIQEGVESLAGYADIFQANVMGSGVIPQISLIMGPCAGGAVYSPALTDFTFMVRDTSYLFITGPDVVKAVTNEEITQEELGGARTHTEVSGVAAGAFEDDIDALLNIRELVNYLPLSNRDPPPIRACDDPWDRDALSLDSVVPLESTAAYNMKDVIRALVDEGGFFEIMPDYAKNIVVGFARMDGRTVGIVGNNPKFAAGCLDINSSVKGARFVRFCDAFNIPLVTLVDVPGFLPGSAQEYGGIIRHGAKLLYAYAEATVPKITVITRKAYGGAYDVMSSKHLRGDINYAWPTAEVAVMGAKGAVSILYRGSEDVSKHEASYIRLFSNPFPAAVRGFVDDIIEPRTTRRRICEDLSWLDSKKLTNPRKKHGNIPL</sequence>
<dbReference type="Pfam" id="PF01039">
    <property type="entry name" value="Carboxyl_trans"/>
    <property type="match status" value="1"/>
</dbReference>
<dbReference type="InterPro" id="IPR034733">
    <property type="entry name" value="AcCoA_carboxyl_beta"/>
</dbReference>
<feature type="domain" description="CoA carboxyltransferase N-terminal" evidence="8">
    <location>
        <begin position="39"/>
        <end position="295"/>
    </location>
</feature>
<feature type="domain" description="CoA carboxyltransferase C-terminal" evidence="9">
    <location>
        <begin position="299"/>
        <end position="538"/>
    </location>
</feature>
<dbReference type="InterPro" id="IPR011763">
    <property type="entry name" value="COA_CT_C"/>
</dbReference>
<comment type="pathway">
    <text evidence="1">Metabolic intermediate metabolism; propanoyl-CoA degradation; succinyl-CoA from propanoyl-CoA: step 1/3.</text>
</comment>
<dbReference type="PANTHER" id="PTHR43842">
    <property type="entry name" value="PROPIONYL-COA CARBOXYLASE BETA CHAIN"/>
    <property type="match status" value="1"/>
</dbReference>
<dbReference type="PROSITE" id="PS50989">
    <property type="entry name" value="COA_CT_CTER"/>
    <property type="match status" value="1"/>
</dbReference>
<reference evidence="10 11" key="1">
    <citation type="submission" date="2023-08" db="EMBL/GenBank/DDBJ databases">
        <title>A Necator americanus chromosomal reference genome.</title>
        <authorList>
            <person name="Ilik V."/>
            <person name="Petrzelkova K.J."/>
            <person name="Pardy F."/>
            <person name="Fuh T."/>
            <person name="Niatou-Singa F.S."/>
            <person name="Gouil Q."/>
            <person name="Baker L."/>
            <person name="Ritchie M.E."/>
            <person name="Jex A.R."/>
            <person name="Gazzola D."/>
            <person name="Li H."/>
            <person name="Toshio Fujiwara R."/>
            <person name="Zhan B."/>
            <person name="Aroian R.V."/>
            <person name="Pafco B."/>
            <person name="Schwarz E.M."/>
        </authorList>
    </citation>
    <scope>NUCLEOTIDE SEQUENCE [LARGE SCALE GENOMIC DNA]</scope>
    <source>
        <strain evidence="10 11">Aroian</strain>
        <tissue evidence="10">Whole animal</tissue>
    </source>
</reference>
<evidence type="ECO:0000256" key="3">
    <source>
        <dbReference type="ARBA" id="ARBA00038567"/>
    </source>
</evidence>
<organism evidence="10 11">
    <name type="scientific">Necator americanus</name>
    <name type="common">Human hookworm</name>
    <dbReference type="NCBI Taxonomy" id="51031"/>
    <lineage>
        <taxon>Eukaryota</taxon>
        <taxon>Metazoa</taxon>
        <taxon>Ecdysozoa</taxon>
        <taxon>Nematoda</taxon>
        <taxon>Chromadorea</taxon>
        <taxon>Rhabditida</taxon>
        <taxon>Rhabditina</taxon>
        <taxon>Rhabditomorpha</taxon>
        <taxon>Strongyloidea</taxon>
        <taxon>Ancylostomatidae</taxon>
        <taxon>Bunostominae</taxon>
        <taxon>Necator</taxon>
    </lineage>
</organism>